<dbReference type="GO" id="GO:0016020">
    <property type="term" value="C:membrane"/>
    <property type="evidence" value="ECO:0007669"/>
    <property type="project" value="TreeGrafter"/>
</dbReference>
<reference evidence="3" key="1">
    <citation type="submission" date="2025-08" db="UniProtKB">
        <authorList>
            <consortium name="RefSeq"/>
        </authorList>
    </citation>
    <scope>IDENTIFICATION</scope>
    <source>
        <tissue evidence="3">Whole organism</tissue>
    </source>
</reference>
<keyword evidence="2" id="KW-1185">Reference proteome</keyword>
<dbReference type="RefSeq" id="XP_026271825.1">
    <property type="nucleotide sequence ID" value="XM_026416040.2"/>
</dbReference>
<dbReference type="SUPFAM" id="SSF52087">
    <property type="entry name" value="CRAL/TRIO domain"/>
    <property type="match status" value="1"/>
</dbReference>
<dbReference type="PROSITE" id="PS50191">
    <property type="entry name" value="CRAL_TRIO"/>
    <property type="match status" value="1"/>
</dbReference>
<dbReference type="Gene3D" id="3.40.525.10">
    <property type="entry name" value="CRAL-TRIO lipid binding domain"/>
    <property type="match status" value="1"/>
</dbReference>
<name>A0A6J1RY12_FRAOC</name>
<dbReference type="SUPFAM" id="SSF46938">
    <property type="entry name" value="CRAL/TRIO N-terminal domain"/>
    <property type="match status" value="1"/>
</dbReference>
<dbReference type="Proteomes" id="UP000504606">
    <property type="component" value="Unplaced"/>
</dbReference>
<dbReference type="PANTHER" id="PTHR10174:SF213">
    <property type="entry name" value="CRAL-TRIO DOMAIN-CONTAINING PROTEIN"/>
    <property type="match status" value="1"/>
</dbReference>
<dbReference type="GeneID" id="113202007"/>
<dbReference type="InterPro" id="IPR036273">
    <property type="entry name" value="CRAL/TRIO_N_dom_sf"/>
</dbReference>
<dbReference type="PANTHER" id="PTHR10174">
    <property type="entry name" value="ALPHA-TOCOPHEROL TRANSFER PROTEIN-RELATED"/>
    <property type="match status" value="1"/>
</dbReference>
<evidence type="ECO:0000259" key="1">
    <source>
        <dbReference type="PROSITE" id="PS50191"/>
    </source>
</evidence>
<gene>
    <name evidence="3" type="primary">LOC113202007</name>
</gene>
<proteinExistence type="predicted"/>
<dbReference type="KEGG" id="foc:113202007"/>
<dbReference type="AlphaFoldDB" id="A0A6J1RY12"/>
<evidence type="ECO:0000313" key="3">
    <source>
        <dbReference type="RefSeq" id="XP_026271825.1"/>
    </source>
</evidence>
<dbReference type="SMART" id="SM00516">
    <property type="entry name" value="SEC14"/>
    <property type="match status" value="1"/>
</dbReference>
<dbReference type="InterPro" id="IPR001251">
    <property type="entry name" value="CRAL-TRIO_dom"/>
</dbReference>
<feature type="domain" description="CRAL-TRIO" evidence="1">
    <location>
        <begin position="86"/>
        <end position="247"/>
    </location>
</feature>
<evidence type="ECO:0000313" key="2">
    <source>
        <dbReference type="Proteomes" id="UP000504606"/>
    </source>
</evidence>
<protein>
    <submittedName>
        <fullName evidence="3">Alpha-tocopherol transfer protein-like</fullName>
    </submittedName>
</protein>
<dbReference type="PRINTS" id="PR00180">
    <property type="entry name" value="CRETINALDHBP"/>
</dbReference>
<dbReference type="OrthoDB" id="6432525at2759"/>
<dbReference type="Pfam" id="PF00650">
    <property type="entry name" value="CRAL_TRIO"/>
    <property type="match status" value="1"/>
</dbReference>
<dbReference type="InterPro" id="IPR036865">
    <property type="entry name" value="CRAL-TRIO_dom_sf"/>
</dbReference>
<dbReference type="GO" id="GO:1902936">
    <property type="term" value="F:phosphatidylinositol bisphosphate binding"/>
    <property type="evidence" value="ECO:0007669"/>
    <property type="project" value="TreeGrafter"/>
</dbReference>
<organism evidence="2 3">
    <name type="scientific">Frankliniella occidentalis</name>
    <name type="common">Western flower thrips</name>
    <name type="synonym">Euthrips occidentalis</name>
    <dbReference type="NCBI Taxonomy" id="133901"/>
    <lineage>
        <taxon>Eukaryota</taxon>
        <taxon>Metazoa</taxon>
        <taxon>Ecdysozoa</taxon>
        <taxon>Arthropoda</taxon>
        <taxon>Hexapoda</taxon>
        <taxon>Insecta</taxon>
        <taxon>Pterygota</taxon>
        <taxon>Neoptera</taxon>
        <taxon>Paraneoptera</taxon>
        <taxon>Thysanoptera</taxon>
        <taxon>Terebrantia</taxon>
        <taxon>Thripoidea</taxon>
        <taxon>Thripidae</taxon>
        <taxon>Frankliniella</taxon>
    </lineage>
</organism>
<accession>A0A6J1RY12</accession>
<sequence length="300" mass="34516">MAKPRVVSLDDELKKNPSLKREHVDQLREWVRKQPHLPEVPDHMLVLFLACSDCLTERAKVTLEAHYTIKTHAPEFFGHRDPLHDDIQNILNILEMTILPEPDRKGNRIFVGRLSNTDPAQYNFIAAVKAMQLVIETSLREEGTAPGYVFVYDQRGVQLGHVARMPLSAVRKYLTYIQEGLPIKMRAIHIVNLNPVGERFLNMVKPFMKKELYNLLNFYSGGYEGLYEHISKSSLPRDYGGTQDTMLTLHHLQKSKVEAHREWFLKEPTLRVDEARRPGKQQSAGSVFGMEGSFKKLELD</sequence>
<dbReference type="CDD" id="cd00170">
    <property type="entry name" value="SEC14"/>
    <property type="match status" value="1"/>
</dbReference>